<feature type="compositionally biased region" description="Acidic residues" evidence="1">
    <location>
        <begin position="581"/>
        <end position="590"/>
    </location>
</feature>
<accession>A0A4Y9YWY2</accession>
<dbReference type="OrthoDB" id="2909371at2759"/>
<evidence type="ECO:0000256" key="1">
    <source>
        <dbReference type="SAM" id="MobiDB-lite"/>
    </source>
</evidence>
<gene>
    <name evidence="2" type="ORF">EVG20_g5464</name>
</gene>
<dbReference type="Proteomes" id="UP000298327">
    <property type="component" value="Unassembled WGS sequence"/>
</dbReference>
<evidence type="ECO:0000313" key="3">
    <source>
        <dbReference type="Proteomes" id="UP000298327"/>
    </source>
</evidence>
<organism evidence="2 3">
    <name type="scientific">Dentipellis fragilis</name>
    <dbReference type="NCBI Taxonomy" id="205917"/>
    <lineage>
        <taxon>Eukaryota</taxon>
        <taxon>Fungi</taxon>
        <taxon>Dikarya</taxon>
        <taxon>Basidiomycota</taxon>
        <taxon>Agaricomycotina</taxon>
        <taxon>Agaricomycetes</taxon>
        <taxon>Russulales</taxon>
        <taxon>Hericiaceae</taxon>
        <taxon>Dentipellis</taxon>
    </lineage>
</organism>
<dbReference type="AlphaFoldDB" id="A0A4Y9YWY2"/>
<protein>
    <submittedName>
        <fullName evidence="2">Uncharacterized protein</fullName>
    </submittedName>
</protein>
<reference evidence="2 3" key="1">
    <citation type="submission" date="2019-02" db="EMBL/GenBank/DDBJ databases">
        <title>Genome sequencing of the rare red list fungi Dentipellis fragilis.</title>
        <authorList>
            <person name="Buettner E."/>
            <person name="Kellner H."/>
        </authorList>
    </citation>
    <scope>NUCLEOTIDE SEQUENCE [LARGE SCALE GENOMIC DNA]</scope>
    <source>
        <strain evidence="2 3">DSM 105465</strain>
    </source>
</reference>
<dbReference type="STRING" id="205917.A0A4Y9YWY2"/>
<name>A0A4Y9YWY2_9AGAM</name>
<comment type="caution">
    <text evidence="2">The sequence shown here is derived from an EMBL/GenBank/DDBJ whole genome shotgun (WGS) entry which is preliminary data.</text>
</comment>
<proteinExistence type="predicted"/>
<feature type="region of interest" description="Disordered" evidence="1">
    <location>
        <begin position="548"/>
        <end position="590"/>
    </location>
</feature>
<dbReference type="InterPro" id="IPR032675">
    <property type="entry name" value="LRR_dom_sf"/>
</dbReference>
<dbReference type="Gene3D" id="3.80.10.10">
    <property type="entry name" value="Ribonuclease Inhibitor"/>
    <property type="match status" value="1"/>
</dbReference>
<evidence type="ECO:0000313" key="2">
    <source>
        <dbReference type="EMBL" id="TFY65629.1"/>
    </source>
</evidence>
<keyword evidence="3" id="KW-1185">Reference proteome</keyword>
<sequence>MPYLSSHKRLRVVDSTTTFSSDYAVQNAEALLDAEIDALERAKLAAKTRRNALSRVSRLLPDVLPIVFAMLVPDEPPIALSQANYGSVEQQKVQALGWTKVTQVCRAWREAALSEPSLWATLTRFASPQWMLASLERSKRAPLALSLDVSQMTDGLLREALGPGNAPRLKHLCLIMRYFVHFGQWEKPLPGLNQPLPLLESLSIRTEWYPLPDLDPPVLPMLEYSPPALRKLVLMNCLPPSWDSPLLCNLTSLEVSLSHSVPHSSLLPAPLQLIDVLAQSPQMKILTLKHVLQQPDPKCLHPLVPGHTHLPQLAELNVIDAANTLVLLLEGLELPSTTTVDISSSGPIHDLVALVKLQTSRSNAPGSPARSLAMGPDIPKNRTLRLQAYDEHQSGQKSRRPKLSFTLVTNPETDARAWTSLAHAFCRSFHLDRVTSLTLSGPLLVYLSIRGLREMVTEFGVTRTTTLCLQGGDMDAILPLLLEGSSSGDGPSVWPGLADVELHWAPIDCAQVRLPLLAAIEGAPRLGRPSFFADTQELHECQRVAYGAGGDAPTQPDFSPHRPPTAPAKTFCDSTLHYSDPDENDSEGELDIEEQDDIENEGESDREMPTAASYLPQLTLYVASALADTHDAFEPSACKIRENPPWSGLLSSELPPPVNMLTQGPAKARYFQQMAYV</sequence>
<dbReference type="EMBL" id="SEOQ01000323">
    <property type="protein sequence ID" value="TFY65629.1"/>
    <property type="molecule type" value="Genomic_DNA"/>
</dbReference>